<gene>
    <name evidence="1" type="ORF">LGLO00237_LOCUS19900</name>
</gene>
<name>A0A7S3Z0V3_9EUKA</name>
<reference evidence="1" key="1">
    <citation type="submission" date="2021-01" db="EMBL/GenBank/DDBJ databases">
        <authorList>
            <person name="Corre E."/>
            <person name="Pelletier E."/>
            <person name="Niang G."/>
            <person name="Scheremetjew M."/>
            <person name="Finn R."/>
            <person name="Kale V."/>
            <person name="Holt S."/>
            <person name="Cochrane G."/>
            <person name="Meng A."/>
            <person name="Brown T."/>
            <person name="Cohen L."/>
        </authorList>
    </citation>
    <scope>NUCLEOTIDE SEQUENCE</scope>
    <source>
        <strain evidence="1">CCCM811</strain>
    </source>
</reference>
<evidence type="ECO:0000313" key="1">
    <source>
        <dbReference type="EMBL" id="CAE0668276.1"/>
    </source>
</evidence>
<proteinExistence type="predicted"/>
<dbReference type="AlphaFoldDB" id="A0A7S3Z0V3"/>
<accession>A0A7S3Z0V3</accession>
<dbReference type="EMBL" id="HBIV01027808">
    <property type="protein sequence ID" value="CAE0668276.1"/>
    <property type="molecule type" value="Transcribed_RNA"/>
</dbReference>
<protein>
    <submittedName>
        <fullName evidence="1">Uncharacterized protein</fullName>
    </submittedName>
</protein>
<organism evidence="1">
    <name type="scientific">Lotharella globosa</name>
    <dbReference type="NCBI Taxonomy" id="91324"/>
    <lineage>
        <taxon>Eukaryota</taxon>
        <taxon>Sar</taxon>
        <taxon>Rhizaria</taxon>
        <taxon>Cercozoa</taxon>
        <taxon>Chlorarachniophyceae</taxon>
        <taxon>Lotharella</taxon>
    </lineage>
</organism>
<sequence>MVYHCGESQVQGDEAAEYGWPAHEHDRLAAIATAKLIFDLIFSRVDTLDIQYQALRALTMTAHPWLSVHSAFSLHPRALLPSHVRCERPMAKNRASEAIER</sequence>